<name>A0ABW0I5J5_9BACT</name>
<accession>A0ABW0I5J5</accession>
<gene>
    <name evidence="1" type="ORF">ACFPMF_00625</name>
</gene>
<dbReference type="RefSeq" id="WP_379840478.1">
    <property type="nucleotide sequence ID" value="NZ_JBHSMA010000001.1"/>
</dbReference>
<dbReference type="EMBL" id="JBHSMA010000001">
    <property type="protein sequence ID" value="MFC5407793.1"/>
    <property type="molecule type" value="Genomic_DNA"/>
</dbReference>
<sequence length="277" mass="34121">MQQEEHQWLIDIIKDRFQNMYGLELTDEQAERIHQFEDDKNVYSATDFFSEWEEWDFEWASFKDILTEQQFETYEEKRKGFIQQMETGLKEADRARAVEIDYHQELIGYYENEFLPDFFNDRFLQPLAILPETKTKVDFLKAEYRRYLIEYRKHVLVGHFRYARTFRPNLLRISLLQLKLNHLWPDYFYFKRKMDESTKAVAEYLEKKVDYLDDRTYEFVRKKFDALTVFNQKNEANYFSDWTGFRFTIGEMPPEELRICRLMGLVLLDKARYDWRE</sequence>
<evidence type="ECO:0000313" key="2">
    <source>
        <dbReference type="Proteomes" id="UP001596106"/>
    </source>
</evidence>
<comment type="caution">
    <text evidence="1">The sequence shown here is derived from an EMBL/GenBank/DDBJ whole genome shotgun (WGS) entry which is preliminary data.</text>
</comment>
<evidence type="ECO:0000313" key="1">
    <source>
        <dbReference type="EMBL" id="MFC5407793.1"/>
    </source>
</evidence>
<protein>
    <submittedName>
        <fullName evidence="1">Uncharacterized protein</fullName>
    </submittedName>
</protein>
<proteinExistence type="predicted"/>
<reference evidence="2" key="1">
    <citation type="journal article" date="2019" name="Int. J. Syst. Evol. Microbiol.">
        <title>The Global Catalogue of Microorganisms (GCM) 10K type strain sequencing project: providing services to taxonomists for standard genome sequencing and annotation.</title>
        <authorList>
            <consortium name="The Broad Institute Genomics Platform"/>
            <consortium name="The Broad Institute Genome Sequencing Center for Infectious Disease"/>
            <person name="Wu L."/>
            <person name="Ma J."/>
        </authorList>
    </citation>
    <scope>NUCLEOTIDE SEQUENCE [LARGE SCALE GENOMIC DNA]</scope>
    <source>
        <strain evidence="2">CCUG 55250</strain>
    </source>
</reference>
<dbReference type="Proteomes" id="UP001596106">
    <property type="component" value="Unassembled WGS sequence"/>
</dbReference>
<organism evidence="1 2">
    <name type="scientific">Larkinella bovis</name>
    <dbReference type="NCBI Taxonomy" id="683041"/>
    <lineage>
        <taxon>Bacteria</taxon>
        <taxon>Pseudomonadati</taxon>
        <taxon>Bacteroidota</taxon>
        <taxon>Cytophagia</taxon>
        <taxon>Cytophagales</taxon>
        <taxon>Spirosomataceae</taxon>
        <taxon>Larkinella</taxon>
    </lineage>
</organism>
<keyword evidence="2" id="KW-1185">Reference proteome</keyword>